<evidence type="ECO:0000256" key="5">
    <source>
        <dbReference type="SAM" id="MobiDB-lite"/>
    </source>
</evidence>
<dbReference type="InterPro" id="IPR020904">
    <property type="entry name" value="Sc_DH/Rdtase_CS"/>
</dbReference>
<dbReference type="PROSITE" id="PS00061">
    <property type="entry name" value="ADH_SHORT"/>
    <property type="match status" value="1"/>
</dbReference>
<evidence type="ECO:0000256" key="3">
    <source>
        <dbReference type="ARBA" id="ARBA00023002"/>
    </source>
</evidence>
<dbReference type="PANTHER" id="PTHR43618:SF4">
    <property type="entry name" value="SHORT CHAIN DEHYDROGENASE_REDUCTASE FAMILY (AFU_ORTHOLOGUE AFUA_7G04540)"/>
    <property type="match status" value="1"/>
</dbReference>
<evidence type="ECO:0000256" key="1">
    <source>
        <dbReference type="ARBA" id="ARBA00006484"/>
    </source>
</evidence>
<keyword evidence="7" id="KW-1185">Reference proteome</keyword>
<evidence type="ECO:0008006" key="8">
    <source>
        <dbReference type="Google" id="ProtNLM"/>
    </source>
</evidence>
<feature type="region of interest" description="Disordered" evidence="5">
    <location>
        <begin position="264"/>
        <end position="291"/>
    </location>
</feature>
<dbReference type="PANTHER" id="PTHR43618">
    <property type="entry name" value="7-ALPHA-HYDROXYSTEROID DEHYDROGENASE"/>
    <property type="match status" value="1"/>
</dbReference>
<evidence type="ECO:0000313" key="6">
    <source>
        <dbReference type="EMBL" id="KAH6654875.1"/>
    </source>
</evidence>
<name>A0A9P8ZZD1_9PEZI</name>
<sequence length="330" mass="34633">MLKTLCRNSSSVRSTFKPTLTTKIVPQAAMATGKADNKDLQANSLFDCSYIKAVVTGGGTGIGLMITQALQSNGATVYITGRREEVLQQTAKRYSTGPGKIIPLPGDISTRDGAVKIAKDVESKETNGIHLLVNNAGIARDDATKYYSAGQPDMSDAKAISEHFLKSEEKSWSETFQTNVTGAYFTSMAFLPLLAMGSGVTPGYTSQVVNVTSISGAMKGSSSGQPAYATSKAAATQLSRVLAALFTDVNIRVNTIAPGVFPSEMTAGSSSEDNKSKLDMEMSNPAGRPGHDTDMGATILFLAGRGGLFYNGQILYPDGGSTLVQPAANN</sequence>
<comment type="caution">
    <text evidence="6">The sequence shown here is derived from an EMBL/GenBank/DDBJ whole genome shotgun (WGS) entry which is preliminary data.</text>
</comment>
<dbReference type="AlphaFoldDB" id="A0A9P8ZZD1"/>
<accession>A0A9P8ZZD1</accession>
<dbReference type="Pfam" id="PF00106">
    <property type="entry name" value="adh_short"/>
    <property type="match status" value="1"/>
</dbReference>
<evidence type="ECO:0000256" key="4">
    <source>
        <dbReference type="RuleBase" id="RU000363"/>
    </source>
</evidence>
<dbReference type="RefSeq" id="XP_045959145.1">
    <property type="nucleotide sequence ID" value="XM_046102894.1"/>
</dbReference>
<protein>
    <recommendedName>
        <fullName evidence="8">Short chain dehydrogenase/reductase</fullName>
    </recommendedName>
</protein>
<dbReference type="CDD" id="cd05233">
    <property type="entry name" value="SDR_c"/>
    <property type="match status" value="1"/>
</dbReference>
<dbReference type="OrthoDB" id="2898618at2759"/>
<dbReference type="EMBL" id="JAGPXC010000004">
    <property type="protein sequence ID" value="KAH6654875.1"/>
    <property type="molecule type" value="Genomic_DNA"/>
</dbReference>
<comment type="similarity">
    <text evidence="1 4">Belongs to the short-chain dehydrogenases/reductases (SDR) family.</text>
</comment>
<dbReference type="GO" id="GO:0016491">
    <property type="term" value="F:oxidoreductase activity"/>
    <property type="evidence" value="ECO:0007669"/>
    <property type="project" value="UniProtKB-KW"/>
</dbReference>
<dbReference type="GeneID" id="70131786"/>
<keyword evidence="3" id="KW-0560">Oxidoreductase</keyword>
<dbReference type="PRINTS" id="PR00081">
    <property type="entry name" value="GDHRDH"/>
</dbReference>
<dbReference type="Proteomes" id="UP000758603">
    <property type="component" value="Unassembled WGS sequence"/>
</dbReference>
<dbReference type="InterPro" id="IPR036291">
    <property type="entry name" value="NAD(P)-bd_dom_sf"/>
</dbReference>
<dbReference type="InterPro" id="IPR052178">
    <property type="entry name" value="Sec_Metab_Biosynth_SDR"/>
</dbReference>
<evidence type="ECO:0000313" key="7">
    <source>
        <dbReference type="Proteomes" id="UP000758603"/>
    </source>
</evidence>
<reference evidence="6" key="1">
    <citation type="journal article" date="2021" name="Nat. Commun.">
        <title>Genetic determinants of endophytism in the Arabidopsis root mycobiome.</title>
        <authorList>
            <person name="Mesny F."/>
            <person name="Miyauchi S."/>
            <person name="Thiergart T."/>
            <person name="Pickel B."/>
            <person name="Atanasova L."/>
            <person name="Karlsson M."/>
            <person name="Huettel B."/>
            <person name="Barry K.W."/>
            <person name="Haridas S."/>
            <person name="Chen C."/>
            <person name="Bauer D."/>
            <person name="Andreopoulos W."/>
            <person name="Pangilinan J."/>
            <person name="LaButti K."/>
            <person name="Riley R."/>
            <person name="Lipzen A."/>
            <person name="Clum A."/>
            <person name="Drula E."/>
            <person name="Henrissat B."/>
            <person name="Kohler A."/>
            <person name="Grigoriev I.V."/>
            <person name="Martin F.M."/>
            <person name="Hacquard S."/>
        </authorList>
    </citation>
    <scope>NUCLEOTIDE SEQUENCE</scope>
    <source>
        <strain evidence="6">MPI-SDFR-AT-0073</strain>
    </source>
</reference>
<dbReference type="SUPFAM" id="SSF51735">
    <property type="entry name" value="NAD(P)-binding Rossmann-fold domains"/>
    <property type="match status" value="1"/>
</dbReference>
<keyword evidence="2" id="KW-0521">NADP</keyword>
<evidence type="ECO:0000256" key="2">
    <source>
        <dbReference type="ARBA" id="ARBA00022857"/>
    </source>
</evidence>
<dbReference type="InterPro" id="IPR002347">
    <property type="entry name" value="SDR_fam"/>
</dbReference>
<dbReference type="Gene3D" id="3.40.50.720">
    <property type="entry name" value="NAD(P)-binding Rossmann-like Domain"/>
    <property type="match status" value="1"/>
</dbReference>
<organism evidence="6 7">
    <name type="scientific">Truncatella angustata</name>
    <dbReference type="NCBI Taxonomy" id="152316"/>
    <lineage>
        <taxon>Eukaryota</taxon>
        <taxon>Fungi</taxon>
        <taxon>Dikarya</taxon>
        <taxon>Ascomycota</taxon>
        <taxon>Pezizomycotina</taxon>
        <taxon>Sordariomycetes</taxon>
        <taxon>Xylariomycetidae</taxon>
        <taxon>Amphisphaeriales</taxon>
        <taxon>Sporocadaceae</taxon>
        <taxon>Truncatella</taxon>
    </lineage>
</organism>
<gene>
    <name evidence="6" type="ORF">BKA67DRAFT_566499</name>
</gene>
<dbReference type="PRINTS" id="PR00080">
    <property type="entry name" value="SDRFAMILY"/>
</dbReference>
<proteinExistence type="inferred from homology"/>